<evidence type="ECO:0000259" key="1">
    <source>
        <dbReference type="PROSITE" id="PS50056"/>
    </source>
</evidence>
<dbReference type="Gene3D" id="3.90.190.10">
    <property type="entry name" value="Protein tyrosine phosphatase superfamily"/>
    <property type="match status" value="1"/>
</dbReference>
<dbReference type="PROSITE" id="PS00383">
    <property type="entry name" value="TYR_PHOSPHATASE_1"/>
    <property type="match status" value="1"/>
</dbReference>
<gene>
    <name evidence="2" type="ORF">HT134_23250</name>
</gene>
<dbReference type="InterPro" id="IPR016130">
    <property type="entry name" value="Tyr_Pase_AS"/>
</dbReference>
<organism evidence="2 3">
    <name type="scientific">Nonomuraea rhodomycinica</name>
    <dbReference type="NCBI Taxonomy" id="1712872"/>
    <lineage>
        <taxon>Bacteria</taxon>
        <taxon>Bacillati</taxon>
        <taxon>Actinomycetota</taxon>
        <taxon>Actinomycetes</taxon>
        <taxon>Streptosporangiales</taxon>
        <taxon>Streptosporangiaceae</taxon>
        <taxon>Nonomuraea</taxon>
    </lineage>
</organism>
<dbReference type="SUPFAM" id="SSF52799">
    <property type="entry name" value="(Phosphotyrosine protein) phosphatases II"/>
    <property type="match status" value="1"/>
</dbReference>
<feature type="domain" description="Tyrosine specific protein phosphatases" evidence="1">
    <location>
        <begin position="85"/>
        <end position="144"/>
    </location>
</feature>
<accession>A0A7Y6IRZ5</accession>
<evidence type="ECO:0000313" key="2">
    <source>
        <dbReference type="EMBL" id="NUW43030.1"/>
    </source>
</evidence>
<name>A0A7Y6IRZ5_9ACTN</name>
<dbReference type="Proteomes" id="UP000546126">
    <property type="component" value="Unassembled WGS sequence"/>
</dbReference>
<dbReference type="AlphaFoldDB" id="A0A7Y6IRZ5"/>
<keyword evidence="3" id="KW-1185">Reference proteome</keyword>
<dbReference type="InterPro" id="IPR000387">
    <property type="entry name" value="Tyr_Pase_dom"/>
</dbReference>
<sequence length="226" mass="23942">MTALSWPGCDNARDVGGLPTTWGGRIRKGALIRSDRPRPDSVQALLGHDVRLVLDLRLAGECAADPSPLAGHPAYRNLSVLRDEDDVLEAIADTMPAIYQAILDRGADRMAAAVTAIALAPPGAVLVHCHSGRDRTGLVVALALTLAGVPDEEIARDYALTASCLRPGTEARARRLFAEVTEATMLRTLAHLRDEYGGAARYLGVGEPVVTLLRARLTEPATGAPT</sequence>
<dbReference type="PROSITE" id="PS50056">
    <property type="entry name" value="TYR_PHOSPHATASE_2"/>
    <property type="match status" value="1"/>
</dbReference>
<evidence type="ECO:0000313" key="3">
    <source>
        <dbReference type="Proteomes" id="UP000546126"/>
    </source>
</evidence>
<comment type="caution">
    <text evidence="2">The sequence shown here is derived from an EMBL/GenBank/DDBJ whole genome shotgun (WGS) entry which is preliminary data.</text>
</comment>
<dbReference type="Pfam" id="PF13350">
    <property type="entry name" value="Y_phosphatase3"/>
    <property type="match status" value="1"/>
</dbReference>
<proteinExistence type="predicted"/>
<dbReference type="InterPro" id="IPR026893">
    <property type="entry name" value="Tyr/Ser_Pase_IphP-type"/>
</dbReference>
<dbReference type="RefSeq" id="WP_175602547.1">
    <property type="nucleotide sequence ID" value="NZ_JABWGO010000005.1"/>
</dbReference>
<dbReference type="GO" id="GO:0004721">
    <property type="term" value="F:phosphoprotein phosphatase activity"/>
    <property type="evidence" value="ECO:0007669"/>
    <property type="project" value="InterPro"/>
</dbReference>
<reference evidence="2 3" key="1">
    <citation type="submission" date="2020-06" db="EMBL/GenBank/DDBJ databases">
        <authorList>
            <person name="Chanama M."/>
        </authorList>
    </citation>
    <scope>NUCLEOTIDE SEQUENCE [LARGE SCALE GENOMIC DNA]</scope>
    <source>
        <strain evidence="2 3">TBRC6557</strain>
    </source>
</reference>
<dbReference type="InterPro" id="IPR029021">
    <property type="entry name" value="Prot-tyrosine_phosphatase-like"/>
</dbReference>
<protein>
    <submittedName>
        <fullName evidence="2">Tyrosine-protein phosphatase</fullName>
    </submittedName>
</protein>
<dbReference type="EMBL" id="JABWGO010000005">
    <property type="protein sequence ID" value="NUW43030.1"/>
    <property type="molecule type" value="Genomic_DNA"/>
</dbReference>